<dbReference type="Gene3D" id="3.90.320.10">
    <property type="match status" value="1"/>
</dbReference>
<dbReference type="STRING" id="1212765.MHLP_00595"/>
<evidence type="ECO:0000313" key="1">
    <source>
        <dbReference type="EMBL" id="AFO51699.1"/>
    </source>
</evidence>
<gene>
    <name evidence="1" type="ordered locus">MHLP_00595</name>
</gene>
<accession>I7CIK3</accession>
<dbReference type="NCBIfam" id="NF045868">
    <property type="entry name" value="MPN551_DNA_bnd"/>
    <property type="match status" value="1"/>
</dbReference>
<dbReference type="HOGENOM" id="CLU_084220_0_0_14"/>
<reference evidence="1 2" key="1">
    <citation type="journal article" date="2012" name="J. Bacteriol.">
        <title>Genome Sequence of "Candidatus Mycoplasma haemolamae" Strain Purdue, a Red Blood Cell Pathogen of Alpacas (Vicugna pacos) and Llamas (Lama glama).</title>
        <authorList>
            <person name="Guimaraes A.M."/>
            <person name="Toth B."/>
            <person name="Santos A.P."/>
            <person name="do Nascimento N.C."/>
            <person name="Kritchevsky J.E."/>
            <person name="Messick J.B."/>
        </authorList>
    </citation>
    <scope>NUCLEOTIDE SEQUENCE [LARGE SCALE GENOMIC DNA]</scope>
    <source>
        <strain evidence="1 2">Purdue</strain>
    </source>
</reference>
<dbReference type="InterPro" id="IPR011604">
    <property type="entry name" value="PDDEXK-like_dom_sf"/>
</dbReference>
<reference evidence="2" key="2">
    <citation type="submission" date="2012-07" db="EMBL/GenBank/DDBJ databases">
        <title>Complete genome sequence of 'Candidatus Mycoplasma haemolamae'.</title>
        <authorList>
            <person name="Guimaraes A.M.S."/>
            <person name="Toth B."/>
            <person name="Santos A.P."/>
            <person name="Nascimento N.C."/>
            <person name="Sojka J.E."/>
            <person name="Messick J.B."/>
        </authorList>
    </citation>
    <scope>NUCLEOTIDE SEQUENCE [LARGE SCALE GENOMIC DNA]</scope>
    <source>
        <strain evidence="2">Purdue</strain>
    </source>
</reference>
<organism evidence="1 2">
    <name type="scientific">Mycoplasma haematolamae (strain Purdue)</name>
    <dbReference type="NCBI Taxonomy" id="1212765"/>
    <lineage>
        <taxon>Bacteria</taxon>
        <taxon>Bacillati</taxon>
        <taxon>Mycoplasmatota</taxon>
        <taxon>Mollicutes</taxon>
        <taxon>Mycoplasmataceae</taxon>
        <taxon>Mycoplasma</taxon>
    </lineage>
</organism>
<dbReference type="KEGG" id="mhl:MHLP_00595"/>
<protein>
    <submittedName>
        <fullName evidence="1">Putative YqaJ family viral recombinase</fullName>
    </submittedName>
</protein>
<dbReference type="PATRIC" id="fig|1212765.3.peg.143"/>
<proteinExistence type="predicted"/>
<keyword evidence="2" id="KW-1185">Reference proteome</keyword>
<dbReference type="EMBL" id="CP003731">
    <property type="protein sequence ID" value="AFO51699.1"/>
    <property type="molecule type" value="Genomic_DNA"/>
</dbReference>
<name>I7CIK3_MYCHA</name>
<sequence>MESEIEPYFARAGTVIEKSLLEYSKRELNKHFVSYDPKKIGYDLFHDVEIFGGIPDGEEVVGNSVQSILEIKTTPLDKYCYTIEENELRLVKDQQGFPVVKEYRGNLNKWFGFSNTKLKIPEEYQYQLALYLYLRGIEKGYFCVAFLNKEHYLSPESYVPQPKSRIGKESPHLVVIEEMNINLEKFSKCVETARSWYKKYIMGGISPTLTPQDLNWIRFGFPAL</sequence>
<dbReference type="AlphaFoldDB" id="I7CIK3"/>
<dbReference type="Proteomes" id="UP000006502">
    <property type="component" value="Chromosome"/>
</dbReference>
<evidence type="ECO:0000313" key="2">
    <source>
        <dbReference type="Proteomes" id="UP000006502"/>
    </source>
</evidence>